<gene>
    <name evidence="1" type="ORF">H8K52_02165</name>
</gene>
<evidence type="ECO:0000313" key="1">
    <source>
        <dbReference type="EMBL" id="MBC3806148.1"/>
    </source>
</evidence>
<evidence type="ECO:0008006" key="3">
    <source>
        <dbReference type="Google" id="ProtNLM"/>
    </source>
</evidence>
<reference evidence="1 2" key="1">
    <citation type="submission" date="2020-08" db="EMBL/GenBank/DDBJ databases">
        <title>Novel species isolated from subtropical streams in China.</title>
        <authorList>
            <person name="Lu H."/>
        </authorList>
    </citation>
    <scope>NUCLEOTIDE SEQUENCE [LARGE SCALE GENOMIC DNA]</scope>
    <source>
        <strain evidence="1 2">KACC 16656</strain>
    </source>
</reference>
<name>A0ABR6WZN9_9BURK</name>
<comment type="caution">
    <text evidence="1">The sequence shown here is derived from an EMBL/GenBank/DDBJ whole genome shotgun (WGS) entry which is preliminary data.</text>
</comment>
<dbReference type="RefSeq" id="WP_186920997.1">
    <property type="nucleotide sequence ID" value="NZ_JACOFW010000002.1"/>
</dbReference>
<dbReference type="Proteomes" id="UP000648257">
    <property type="component" value="Unassembled WGS sequence"/>
</dbReference>
<dbReference type="SUPFAM" id="SSF53756">
    <property type="entry name" value="UDP-Glycosyltransferase/glycogen phosphorylase"/>
    <property type="match status" value="1"/>
</dbReference>
<accession>A0ABR6WZN9</accession>
<proteinExistence type="predicted"/>
<sequence>MTQQTDILLILDALDQVITDPFGRHGWRRLGMLSHKNTNPEILRTIRYRLNKEVDQHGLAGFYRAIFFRHVLGIKSEIINAGKSLEQIRPIHIDRLMSYVNFEWGDIVAENQNSTEFIQKMEEANIPRLMEMAGTVVQQSTPPQTIRVAKTIKRIAIYTPQLFNYKHPPTKMAFEHARLLQLEGIEIRIFSCQEQSILNMREYLSNDGHLKIPPPETNFEHQITFTSPVEIVRAQEQYSLPLRAQSILQLMDLFQPDLCFFIGHQSLLLKSLYQRYPLLGLNVTSVAPCGELDVWLSADIAAKESKPEATSQAYYHPFRTIPKETLATIQREELGLAADAVVLITAGARLHKEITGEWASMMQEICVRFPQVVWLIVGADGGIPIGLQANKIPNIKSLPYQANLKGVYACCDIYVNPPRLGGGFSVAEAMAEGLATLAYHETDGGKKLGALAARNHEDYFSELSALINDPTARESKGKQLKQIFETSINLHNSGPSLLRAISLTHEKFKRRATPVTLS</sequence>
<dbReference type="Gene3D" id="3.40.50.2000">
    <property type="entry name" value="Glycogen Phosphorylase B"/>
    <property type="match status" value="1"/>
</dbReference>
<evidence type="ECO:0000313" key="2">
    <source>
        <dbReference type="Proteomes" id="UP000648257"/>
    </source>
</evidence>
<organism evidence="1 2">
    <name type="scientific">Undibacterium seohonense</name>
    <dbReference type="NCBI Taxonomy" id="1344950"/>
    <lineage>
        <taxon>Bacteria</taxon>
        <taxon>Pseudomonadati</taxon>
        <taxon>Pseudomonadota</taxon>
        <taxon>Betaproteobacteria</taxon>
        <taxon>Burkholderiales</taxon>
        <taxon>Oxalobacteraceae</taxon>
        <taxon>Undibacterium</taxon>
    </lineage>
</organism>
<keyword evidence="2" id="KW-1185">Reference proteome</keyword>
<protein>
    <recommendedName>
        <fullName evidence="3">Glycosyltransferase</fullName>
    </recommendedName>
</protein>
<dbReference type="EMBL" id="JACOFW010000002">
    <property type="protein sequence ID" value="MBC3806148.1"/>
    <property type="molecule type" value="Genomic_DNA"/>
</dbReference>